<evidence type="ECO:0000313" key="1">
    <source>
        <dbReference type="EMBL" id="PKV76082.1"/>
    </source>
</evidence>
<accession>A0A2N3V374</accession>
<sequence length="229" mass="26458">MTNRQATKRCLIYMQDRYNKEIIPIEGWEREETFRFFSTFTQPFFNVHTEVDLTPLYRYCKQHGLSISLAYMHATTQAARNTESFLLRIQNGQVVKFSGLDMSTTILKDNKQIAFTHFPFVENLADFCAEGARIIAEVKKSPKLFNGHQGIDLLHMTTLPWFTFRGMEHAFSICQEDPGVPKIGYGKLEMRGEQVYLPISIGLHHALADGYHMHLFLEELGRVIQGYTL</sequence>
<organism evidence="1 2">
    <name type="scientific">Pontibacter ramchanderi</name>
    <dbReference type="NCBI Taxonomy" id="1179743"/>
    <lineage>
        <taxon>Bacteria</taxon>
        <taxon>Pseudomonadati</taxon>
        <taxon>Bacteroidota</taxon>
        <taxon>Cytophagia</taxon>
        <taxon>Cytophagales</taxon>
        <taxon>Hymenobacteraceae</taxon>
        <taxon>Pontibacter</taxon>
    </lineage>
</organism>
<comment type="caution">
    <text evidence="1">The sequence shown here is derived from an EMBL/GenBank/DDBJ whole genome shotgun (WGS) entry which is preliminary data.</text>
</comment>
<reference evidence="1 2" key="1">
    <citation type="submission" date="2017-12" db="EMBL/GenBank/DDBJ databases">
        <title>Genomic Encyclopedia of Type Strains, Phase III (KMG-III): the genomes of soil and plant-associated and newly described type strains.</title>
        <authorList>
            <person name="Whitman W."/>
        </authorList>
    </citation>
    <scope>NUCLEOTIDE SEQUENCE [LARGE SCALE GENOMIC DNA]</scope>
    <source>
        <strain evidence="1 2">LP43</strain>
    </source>
</reference>
<gene>
    <name evidence="1" type="ORF">BD749_1032</name>
</gene>
<name>A0A2N3V374_9BACT</name>
<dbReference type="SUPFAM" id="SSF52777">
    <property type="entry name" value="CoA-dependent acyltransferases"/>
    <property type="match status" value="1"/>
</dbReference>
<dbReference type="InterPro" id="IPR023213">
    <property type="entry name" value="CAT-like_dom_sf"/>
</dbReference>
<keyword evidence="1" id="KW-0808">Transferase</keyword>
<dbReference type="PANTHER" id="PTHR38474">
    <property type="entry name" value="SLR0299 PROTEIN"/>
    <property type="match status" value="1"/>
</dbReference>
<evidence type="ECO:0000313" key="2">
    <source>
        <dbReference type="Proteomes" id="UP000233782"/>
    </source>
</evidence>
<dbReference type="Proteomes" id="UP000233782">
    <property type="component" value="Unassembled WGS sequence"/>
</dbReference>
<dbReference type="InterPro" id="IPR001707">
    <property type="entry name" value="Cmp_AcTrfase"/>
</dbReference>
<dbReference type="GO" id="GO:0008811">
    <property type="term" value="F:chloramphenicol O-acetyltransferase activity"/>
    <property type="evidence" value="ECO:0007669"/>
    <property type="project" value="InterPro"/>
</dbReference>
<dbReference type="Gene3D" id="3.30.559.10">
    <property type="entry name" value="Chloramphenicol acetyltransferase-like domain"/>
    <property type="match status" value="1"/>
</dbReference>
<proteinExistence type="predicted"/>
<dbReference type="Pfam" id="PF00302">
    <property type="entry name" value="CAT"/>
    <property type="match status" value="1"/>
</dbReference>
<protein>
    <submittedName>
        <fullName evidence="1">Chloramphenicol O-acetyltransferase type A</fullName>
    </submittedName>
</protein>
<dbReference type="PANTHER" id="PTHR38474:SF1">
    <property type="entry name" value="SLR0299 PROTEIN"/>
    <property type="match status" value="1"/>
</dbReference>
<dbReference type="AlphaFoldDB" id="A0A2N3V374"/>
<dbReference type="EMBL" id="PJMU01000001">
    <property type="protein sequence ID" value="PKV76082.1"/>
    <property type="molecule type" value="Genomic_DNA"/>
</dbReference>
<keyword evidence="2" id="KW-1185">Reference proteome</keyword>
<dbReference type="SMART" id="SM01059">
    <property type="entry name" value="CAT"/>
    <property type="match status" value="1"/>
</dbReference>